<dbReference type="Proteomes" id="UP000218332">
    <property type="component" value="Unassembled WGS sequence"/>
</dbReference>
<organism evidence="1 2">
    <name type="scientific">Tamilnaduibacter salinus</name>
    <dbReference type="NCBI Taxonomy" id="1484056"/>
    <lineage>
        <taxon>Bacteria</taxon>
        <taxon>Pseudomonadati</taxon>
        <taxon>Pseudomonadota</taxon>
        <taxon>Gammaproteobacteria</taxon>
        <taxon>Pseudomonadales</taxon>
        <taxon>Marinobacteraceae</taxon>
        <taxon>Tamilnaduibacter</taxon>
    </lineage>
</organism>
<accession>A0A2A2I3L7</accession>
<protein>
    <submittedName>
        <fullName evidence="1">Acetyltransferase</fullName>
    </submittedName>
</protein>
<name>A0A2A2I3L7_9GAMM</name>
<dbReference type="EMBL" id="NMPM01000036">
    <property type="protein sequence ID" value="PAV26182.1"/>
    <property type="molecule type" value="Genomic_DNA"/>
</dbReference>
<dbReference type="AlphaFoldDB" id="A0A2A2I3L7"/>
<keyword evidence="1" id="KW-0808">Transferase</keyword>
<proteinExistence type="predicted"/>
<evidence type="ECO:0000313" key="2">
    <source>
        <dbReference type="Proteomes" id="UP000218332"/>
    </source>
</evidence>
<keyword evidence="2" id="KW-1185">Reference proteome</keyword>
<dbReference type="RefSeq" id="WP_095610808.1">
    <property type="nucleotide sequence ID" value="NZ_NMPM01000036.1"/>
</dbReference>
<gene>
    <name evidence="1" type="ORF">CF392_07340</name>
</gene>
<comment type="caution">
    <text evidence="1">The sequence shown here is derived from an EMBL/GenBank/DDBJ whole genome shotgun (WGS) entry which is preliminary data.</text>
</comment>
<dbReference type="GO" id="GO:0016740">
    <property type="term" value="F:transferase activity"/>
    <property type="evidence" value="ECO:0007669"/>
    <property type="project" value="UniProtKB-KW"/>
</dbReference>
<sequence length="75" mass="8511">MLLAEKATGHLVEVLDLRGLFNPLEPTVRGCLHFGEEAQDPEPFDKSKLAFPSGEPLPQCWTDAHYRDRSTTHRH</sequence>
<reference evidence="1 2" key="1">
    <citation type="submission" date="2017-07" db="EMBL/GenBank/DDBJ databases">
        <title>Tamlnaduibacter salinus (Mi-7) genome sequencing.</title>
        <authorList>
            <person name="Verma A."/>
            <person name="Krishnamurthi S."/>
        </authorList>
    </citation>
    <scope>NUCLEOTIDE SEQUENCE [LARGE SCALE GENOMIC DNA]</scope>
    <source>
        <strain evidence="1 2">Mi-7</strain>
    </source>
</reference>
<evidence type="ECO:0000313" key="1">
    <source>
        <dbReference type="EMBL" id="PAV26182.1"/>
    </source>
</evidence>